<dbReference type="EMBL" id="JBHMBL010000002">
    <property type="protein sequence ID" value="MFB9642895.1"/>
    <property type="molecule type" value="Genomic_DNA"/>
</dbReference>
<keyword evidence="2" id="KW-0560">Oxidoreductase</keyword>
<dbReference type="RefSeq" id="WP_170296088.1">
    <property type="nucleotide sequence ID" value="NZ_BAAANI010000002.1"/>
</dbReference>
<dbReference type="PROSITE" id="PS51318">
    <property type="entry name" value="TAT"/>
    <property type="match status" value="1"/>
</dbReference>
<dbReference type="PRINTS" id="PR00757">
    <property type="entry name" value="AMINEOXDASEF"/>
</dbReference>
<dbReference type="PANTHER" id="PTHR10742">
    <property type="entry name" value="FLAVIN MONOAMINE OXIDASE"/>
    <property type="match status" value="1"/>
</dbReference>
<dbReference type="SUPFAM" id="SSF51905">
    <property type="entry name" value="FAD/NAD(P)-binding domain"/>
    <property type="match status" value="1"/>
</dbReference>
<dbReference type="Gene3D" id="3.50.50.60">
    <property type="entry name" value="FAD/NAD(P)-binding domain"/>
    <property type="match status" value="1"/>
</dbReference>
<evidence type="ECO:0000256" key="3">
    <source>
        <dbReference type="SAM" id="MobiDB-lite"/>
    </source>
</evidence>
<protein>
    <submittedName>
        <fullName evidence="5">Flavin monoamine oxidase family protein</fullName>
    </submittedName>
</protein>
<dbReference type="InterPro" id="IPR001613">
    <property type="entry name" value="Flavin_amine_oxidase"/>
</dbReference>
<accession>A0ABV5SRF5</accession>
<sequence length="478" mass="50859">MSHARETDTMTETEGGGVRPTRRAVLGLGAAGAASLVLTAGVLPPDPVTGSDHRMWDAIVLGAGASGLGAARTLADAGRRVLLLEARDRIGGRMWTDRTSMSIPVERGAELVHGSRASTWELIDAEGIATRRQQSIWGRLAPGTPWLDGSTYASLKFPLGAPAAPLPDPEPGETASAWLTRAGIPRENYPILLAAIEVDSEQFDVLPAEWVVDTVAWAIAEQDVPASTPFEEPYDDHRVIGGYDQVLRPLAAGLPIRLGTRVHTVEHRAGRVDVHTSRGSYQAKTLVVALPGGVLKHGDVTFDPPLPADRRDGFQEIEYLPVFKGILEFAAPVLPEDHAVPRAWDVMTTFSTQPPSLWNASIGTPGYSGEIAVAWATGGVAQELLDLPEPDRLAAALDNVRTAVGDGGLQPVHASTYDWSEDEFARGAYPGPFSRRTGLNGPIADTVFWAGMVTSTIHSSRNSGITAARQALAALAAR</sequence>
<dbReference type="Proteomes" id="UP001589667">
    <property type="component" value="Unassembled WGS sequence"/>
</dbReference>
<dbReference type="InterPro" id="IPR050281">
    <property type="entry name" value="Flavin_monoamine_oxidase"/>
</dbReference>
<evidence type="ECO:0000256" key="1">
    <source>
        <dbReference type="ARBA" id="ARBA00001974"/>
    </source>
</evidence>
<dbReference type="InterPro" id="IPR006311">
    <property type="entry name" value="TAT_signal"/>
</dbReference>
<proteinExistence type="predicted"/>
<dbReference type="SUPFAM" id="SSF54373">
    <property type="entry name" value="FAD-linked reductases, C-terminal domain"/>
    <property type="match status" value="1"/>
</dbReference>
<evidence type="ECO:0000259" key="4">
    <source>
        <dbReference type="Pfam" id="PF01593"/>
    </source>
</evidence>
<feature type="domain" description="Amine oxidase" evidence="4">
    <location>
        <begin position="66"/>
        <end position="133"/>
    </location>
</feature>
<comment type="cofactor">
    <cofactor evidence="1">
        <name>FAD</name>
        <dbReference type="ChEBI" id="CHEBI:57692"/>
    </cofactor>
</comment>
<feature type="region of interest" description="Disordered" evidence="3">
    <location>
        <begin position="1"/>
        <end position="21"/>
    </location>
</feature>
<feature type="domain" description="Amine oxidase" evidence="4">
    <location>
        <begin position="230"/>
        <end position="471"/>
    </location>
</feature>
<organism evidence="5 6">
    <name type="scientific">Agromyces lapidis</name>
    <dbReference type="NCBI Taxonomy" id="279574"/>
    <lineage>
        <taxon>Bacteria</taxon>
        <taxon>Bacillati</taxon>
        <taxon>Actinomycetota</taxon>
        <taxon>Actinomycetes</taxon>
        <taxon>Micrococcales</taxon>
        <taxon>Microbacteriaceae</taxon>
        <taxon>Agromyces</taxon>
    </lineage>
</organism>
<gene>
    <name evidence="5" type="ORF">ACFFQV_11405</name>
</gene>
<evidence type="ECO:0000256" key="2">
    <source>
        <dbReference type="ARBA" id="ARBA00023002"/>
    </source>
</evidence>
<dbReference type="PANTHER" id="PTHR10742:SF410">
    <property type="entry name" value="LYSINE-SPECIFIC HISTONE DEMETHYLASE 2"/>
    <property type="match status" value="1"/>
</dbReference>
<keyword evidence="6" id="KW-1185">Reference proteome</keyword>
<reference evidence="5 6" key="1">
    <citation type="submission" date="2024-09" db="EMBL/GenBank/DDBJ databases">
        <authorList>
            <person name="Sun Q."/>
            <person name="Mori K."/>
        </authorList>
    </citation>
    <scope>NUCLEOTIDE SEQUENCE [LARGE SCALE GENOMIC DNA]</scope>
    <source>
        <strain evidence="5 6">JCM 14321</strain>
    </source>
</reference>
<evidence type="ECO:0000313" key="6">
    <source>
        <dbReference type="Proteomes" id="UP001589667"/>
    </source>
</evidence>
<dbReference type="Pfam" id="PF01593">
    <property type="entry name" value="Amino_oxidase"/>
    <property type="match status" value="2"/>
</dbReference>
<comment type="caution">
    <text evidence="5">The sequence shown here is derived from an EMBL/GenBank/DDBJ whole genome shotgun (WGS) entry which is preliminary data.</text>
</comment>
<name>A0ABV5SRF5_9MICO</name>
<evidence type="ECO:0000313" key="5">
    <source>
        <dbReference type="EMBL" id="MFB9642895.1"/>
    </source>
</evidence>
<dbReference type="InterPro" id="IPR036188">
    <property type="entry name" value="FAD/NAD-bd_sf"/>
</dbReference>
<dbReference type="InterPro" id="IPR002937">
    <property type="entry name" value="Amino_oxidase"/>
</dbReference>